<accession>A0A8J5SRC5</accession>
<organism evidence="2 3">
    <name type="scientific">Zizania palustris</name>
    <name type="common">Northern wild rice</name>
    <dbReference type="NCBI Taxonomy" id="103762"/>
    <lineage>
        <taxon>Eukaryota</taxon>
        <taxon>Viridiplantae</taxon>
        <taxon>Streptophyta</taxon>
        <taxon>Embryophyta</taxon>
        <taxon>Tracheophyta</taxon>
        <taxon>Spermatophyta</taxon>
        <taxon>Magnoliopsida</taxon>
        <taxon>Liliopsida</taxon>
        <taxon>Poales</taxon>
        <taxon>Poaceae</taxon>
        <taxon>BOP clade</taxon>
        <taxon>Oryzoideae</taxon>
        <taxon>Oryzeae</taxon>
        <taxon>Zizaniinae</taxon>
        <taxon>Zizania</taxon>
    </lineage>
</organism>
<reference evidence="2" key="2">
    <citation type="submission" date="2021-02" db="EMBL/GenBank/DDBJ databases">
        <authorList>
            <person name="Kimball J.A."/>
            <person name="Haas M.W."/>
            <person name="Macchietto M."/>
            <person name="Kono T."/>
            <person name="Duquette J."/>
            <person name="Shao M."/>
        </authorList>
    </citation>
    <scope>NUCLEOTIDE SEQUENCE</scope>
    <source>
        <tissue evidence="2">Fresh leaf tissue</tissue>
    </source>
</reference>
<reference evidence="2" key="1">
    <citation type="journal article" date="2021" name="bioRxiv">
        <title>Whole Genome Assembly and Annotation of Northern Wild Rice, Zizania palustris L., Supports a Whole Genome Duplication in the Zizania Genus.</title>
        <authorList>
            <person name="Haas M."/>
            <person name="Kono T."/>
            <person name="Macchietto M."/>
            <person name="Millas R."/>
            <person name="McGilp L."/>
            <person name="Shao M."/>
            <person name="Duquette J."/>
            <person name="Hirsch C.N."/>
            <person name="Kimball J."/>
        </authorList>
    </citation>
    <scope>NUCLEOTIDE SEQUENCE</scope>
    <source>
        <tissue evidence="2">Fresh leaf tissue</tissue>
    </source>
</reference>
<gene>
    <name evidence="2" type="ORF">GUJ93_ZPchr0007g3506</name>
</gene>
<proteinExistence type="predicted"/>
<dbReference type="AlphaFoldDB" id="A0A8J5SRC5"/>
<comment type="caution">
    <text evidence="2">The sequence shown here is derived from an EMBL/GenBank/DDBJ whole genome shotgun (WGS) entry which is preliminary data.</text>
</comment>
<evidence type="ECO:0000256" key="1">
    <source>
        <dbReference type="SAM" id="MobiDB-lite"/>
    </source>
</evidence>
<dbReference type="Proteomes" id="UP000729402">
    <property type="component" value="Unassembled WGS sequence"/>
</dbReference>
<feature type="compositionally biased region" description="Low complexity" evidence="1">
    <location>
        <begin position="71"/>
        <end position="84"/>
    </location>
</feature>
<feature type="compositionally biased region" description="Low complexity" evidence="1">
    <location>
        <begin position="92"/>
        <end position="112"/>
    </location>
</feature>
<keyword evidence="3" id="KW-1185">Reference proteome</keyword>
<sequence>MALLHAYVHVFQKRSPMICSPNPSTEQSRRQRLSLRLPVQPPGASSSPRLPSSVDRTRGLALPSAPRPPTARRSASAPARAATPPRIPCRPAPSGAPTARAPRGRAPCGKGRQSPVFLRRAPLRPDPAVHCSLPPPSFDADIQ</sequence>
<dbReference type="EMBL" id="JAAALK010000282">
    <property type="protein sequence ID" value="KAG8080696.1"/>
    <property type="molecule type" value="Genomic_DNA"/>
</dbReference>
<evidence type="ECO:0000313" key="2">
    <source>
        <dbReference type="EMBL" id="KAG8080696.1"/>
    </source>
</evidence>
<name>A0A8J5SRC5_ZIZPA</name>
<protein>
    <submittedName>
        <fullName evidence="2">Uncharacterized protein</fullName>
    </submittedName>
</protein>
<feature type="region of interest" description="Disordered" evidence="1">
    <location>
        <begin position="17"/>
        <end position="115"/>
    </location>
</feature>
<evidence type="ECO:0000313" key="3">
    <source>
        <dbReference type="Proteomes" id="UP000729402"/>
    </source>
</evidence>